<gene>
    <name evidence="3" type="ORF">CARG_06940</name>
</gene>
<dbReference type="InterPro" id="IPR023577">
    <property type="entry name" value="CYTH_domain"/>
</dbReference>
<dbReference type="OrthoDB" id="9777271at2"/>
<evidence type="ECO:0000256" key="1">
    <source>
        <dbReference type="SAM" id="MobiDB-lite"/>
    </source>
</evidence>
<feature type="domain" description="CYTH" evidence="2">
    <location>
        <begin position="6"/>
        <end position="197"/>
    </location>
</feature>
<dbReference type="STRING" id="1348662.CARG_06940"/>
<dbReference type="eggNOG" id="COG3025">
    <property type="taxonomic scope" value="Bacteria"/>
</dbReference>
<dbReference type="GeneID" id="78250150"/>
<dbReference type="Proteomes" id="UP000016943">
    <property type="component" value="Chromosome"/>
</dbReference>
<dbReference type="CDD" id="cd07374">
    <property type="entry name" value="CYTH-like_Pase"/>
    <property type="match status" value="1"/>
</dbReference>
<reference evidence="3 4" key="1">
    <citation type="journal article" date="2013" name="Genome Announc.">
        <title>Whole-Genome Sequence of the Clinical Strain Corynebacterium argentoratense DSM 44202, Isolated from a Human Throat Specimen.</title>
        <authorList>
            <person name="Bomholt C."/>
            <person name="Glaub A."/>
            <person name="Gravermann K."/>
            <person name="Albersmeier A."/>
            <person name="Brinkrolf K."/>
            <person name="Ruckert C."/>
            <person name="Tauch A."/>
        </authorList>
    </citation>
    <scope>NUCLEOTIDE SEQUENCE [LARGE SCALE GENOMIC DNA]</scope>
    <source>
        <strain evidence="3">DSM 44202</strain>
    </source>
</reference>
<dbReference type="Gene3D" id="2.40.320.10">
    <property type="entry name" value="Hypothetical Protein Pfu-838710-001"/>
    <property type="match status" value="1"/>
</dbReference>
<dbReference type="SUPFAM" id="SSF55154">
    <property type="entry name" value="CYTH-like phosphatases"/>
    <property type="match status" value="1"/>
</dbReference>
<dbReference type="HOGENOM" id="CLU_089303_0_0_11"/>
<dbReference type="KEGG" id="caz:CARG_06940"/>
<feature type="region of interest" description="Disordered" evidence="1">
    <location>
        <begin position="68"/>
        <end position="94"/>
    </location>
</feature>
<evidence type="ECO:0000259" key="2">
    <source>
        <dbReference type="PROSITE" id="PS51707"/>
    </source>
</evidence>
<dbReference type="SMART" id="SM01118">
    <property type="entry name" value="CYTH"/>
    <property type="match status" value="1"/>
</dbReference>
<proteinExistence type="predicted"/>
<accession>U3GZQ0</accession>
<dbReference type="EMBL" id="CP006365">
    <property type="protein sequence ID" value="AGU15512.1"/>
    <property type="molecule type" value="Genomic_DNA"/>
</dbReference>
<evidence type="ECO:0000313" key="4">
    <source>
        <dbReference type="Proteomes" id="UP000016943"/>
    </source>
</evidence>
<dbReference type="InterPro" id="IPR033469">
    <property type="entry name" value="CYTH-like_dom_sf"/>
</dbReference>
<dbReference type="PROSITE" id="PS51707">
    <property type="entry name" value="CYTH"/>
    <property type="match status" value="1"/>
</dbReference>
<evidence type="ECO:0000313" key="3">
    <source>
        <dbReference type="EMBL" id="AGU15512.1"/>
    </source>
</evidence>
<dbReference type="PATRIC" id="fig|1348662.3.peg.1366"/>
<dbReference type="Pfam" id="PF01928">
    <property type="entry name" value="CYTH"/>
    <property type="match status" value="1"/>
</dbReference>
<dbReference type="AlphaFoldDB" id="U3GZQ0"/>
<keyword evidence="4" id="KW-1185">Reference proteome</keyword>
<name>U3GZQ0_9CORY</name>
<dbReference type="RefSeq" id="WP_020976670.1">
    <property type="nucleotide sequence ID" value="NC_022198.1"/>
</dbReference>
<protein>
    <recommendedName>
        <fullName evidence="2">CYTH domain-containing protein</fullName>
    </recommendedName>
</protein>
<organism evidence="3 4">
    <name type="scientific">Corynebacterium argentoratense DSM 44202</name>
    <dbReference type="NCBI Taxonomy" id="1348662"/>
    <lineage>
        <taxon>Bacteria</taxon>
        <taxon>Bacillati</taxon>
        <taxon>Actinomycetota</taxon>
        <taxon>Actinomycetes</taxon>
        <taxon>Mycobacteriales</taxon>
        <taxon>Corynebacteriaceae</taxon>
        <taxon>Corynebacterium</taxon>
    </lineage>
</organism>
<sequence length="197" mass="21196">MSVESNLEVELKFSPGDAEVPDFSAAAAIDAVSGPVIRHLSALYFDTADAVLSRNKITLRRRTGGKDDGWHVKLPGNGGRVELHSPASQGEQSPPAQLLAHVADLVGDSELVEVARIDNERHEYVLISGDCPVVEFVDDHVTGYHQGRSRSWREWECERIGNSPAAITAFDQACSVVRSAGVPESSNPSKLAQALAI</sequence>